<keyword evidence="2" id="KW-1185">Reference proteome</keyword>
<dbReference type="GO" id="GO:0005634">
    <property type="term" value="C:nucleus"/>
    <property type="evidence" value="ECO:0007669"/>
    <property type="project" value="TreeGrafter"/>
</dbReference>
<proteinExistence type="predicted"/>
<feature type="region of interest" description="Disordered" evidence="1">
    <location>
        <begin position="1"/>
        <end position="35"/>
    </location>
</feature>
<dbReference type="InterPro" id="IPR015676">
    <property type="entry name" value="Tob1/2"/>
</dbReference>
<reference evidence="3" key="1">
    <citation type="submission" date="2025-08" db="UniProtKB">
        <authorList>
            <consortium name="RefSeq"/>
        </authorList>
    </citation>
    <scope>IDENTIFICATION</scope>
    <source>
        <tissue evidence="3">Spleen</tissue>
    </source>
</reference>
<feature type="region of interest" description="Disordered" evidence="1">
    <location>
        <begin position="84"/>
        <end position="130"/>
    </location>
</feature>
<dbReference type="Proteomes" id="UP000245320">
    <property type="component" value="Chromosome 8"/>
</dbReference>
<dbReference type="GeneID" id="109549554"/>
<evidence type="ECO:0000256" key="1">
    <source>
        <dbReference type="SAM" id="MobiDB-lite"/>
    </source>
</evidence>
<sequence length="205" mass="21891">MPTSDPASSASSSPSPPFGHSAAVSPPFMPRSTQPLTFTTATFAATKFGSTKMKNSGRSNKVARTSPINLGLNVNDLLKQKAISSSVHSRHGLGLGSQQKPRPQQQPSQPPPSPPPQQQQQQKTSALSPNAKKLIFPNIKAQGSSTNRMFPGDSALNLSPLQNSNAFDVFVAYGGLHEKSFVDGLNFSLNNMQYSNQPFQPVMAN</sequence>
<dbReference type="GO" id="GO:0003714">
    <property type="term" value="F:transcription corepressor activity"/>
    <property type="evidence" value="ECO:0007669"/>
    <property type="project" value="TreeGrafter"/>
</dbReference>
<dbReference type="GO" id="GO:0005737">
    <property type="term" value="C:cytoplasm"/>
    <property type="evidence" value="ECO:0007669"/>
    <property type="project" value="TreeGrafter"/>
</dbReference>
<dbReference type="OrthoDB" id="9836666at2759"/>
<name>A0A2U4B4W7_TURTR</name>
<feature type="compositionally biased region" description="Pro residues" evidence="1">
    <location>
        <begin position="108"/>
        <end position="117"/>
    </location>
</feature>
<feature type="region of interest" description="Disordered" evidence="1">
    <location>
        <begin position="45"/>
        <end position="64"/>
    </location>
</feature>
<dbReference type="PANTHER" id="PTHR17537:SF6">
    <property type="entry name" value="PROTEIN TOB1"/>
    <property type="match status" value="1"/>
</dbReference>
<protein>
    <submittedName>
        <fullName evidence="3">Protein Tob1-like</fullName>
    </submittedName>
</protein>
<dbReference type="InParanoid" id="A0A2U4B4W7"/>
<dbReference type="PANTHER" id="PTHR17537">
    <property type="entry name" value="TRANSDUCER OF ERBB2 TOB"/>
    <property type="match status" value="1"/>
</dbReference>
<dbReference type="AlphaFoldDB" id="A0A2U4B4W7"/>
<evidence type="ECO:0000313" key="3">
    <source>
        <dbReference type="RefSeq" id="XP_019788119.1"/>
    </source>
</evidence>
<feature type="compositionally biased region" description="Low complexity" evidence="1">
    <location>
        <begin position="1"/>
        <end position="23"/>
    </location>
</feature>
<feature type="compositionally biased region" description="Polar residues" evidence="1">
    <location>
        <begin position="52"/>
        <end position="64"/>
    </location>
</feature>
<evidence type="ECO:0000313" key="2">
    <source>
        <dbReference type="Proteomes" id="UP000245320"/>
    </source>
</evidence>
<organism evidence="2 3">
    <name type="scientific">Tursiops truncatus</name>
    <name type="common">Atlantic bottle-nosed dolphin</name>
    <name type="synonym">Delphinus truncatus</name>
    <dbReference type="NCBI Taxonomy" id="9739"/>
    <lineage>
        <taxon>Eukaryota</taxon>
        <taxon>Metazoa</taxon>
        <taxon>Chordata</taxon>
        <taxon>Craniata</taxon>
        <taxon>Vertebrata</taxon>
        <taxon>Euteleostomi</taxon>
        <taxon>Mammalia</taxon>
        <taxon>Eutheria</taxon>
        <taxon>Laurasiatheria</taxon>
        <taxon>Artiodactyla</taxon>
        <taxon>Whippomorpha</taxon>
        <taxon>Cetacea</taxon>
        <taxon>Odontoceti</taxon>
        <taxon>Delphinidae</taxon>
        <taxon>Tursiops</taxon>
    </lineage>
</organism>
<accession>A0A2U4B4W7</accession>
<dbReference type="RefSeq" id="XP_019788119.1">
    <property type="nucleotide sequence ID" value="XM_019932560.2"/>
</dbReference>
<feature type="compositionally biased region" description="Low complexity" evidence="1">
    <location>
        <begin position="97"/>
        <end position="107"/>
    </location>
</feature>
<gene>
    <name evidence="3" type="primary">LOC109549554</name>
</gene>